<dbReference type="PANTHER" id="PTHR12705:SF0">
    <property type="entry name" value="ORIGIN RECOGNITION COMPLEX SUBUNIT 5"/>
    <property type="match status" value="1"/>
</dbReference>
<protein>
    <submittedName>
        <fullName evidence="7">Uncharacterized protein</fullName>
    </submittedName>
</protein>
<dbReference type="GO" id="GO:0005664">
    <property type="term" value="C:nuclear origin of replication recognition complex"/>
    <property type="evidence" value="ECO:0007669"/>
    <property type="project" value="TreeGrafter"/>
</dbReference>
<dbReference type="HOGENOM" id="CLU_022443_1_0_1"/>
<feature type="compositionally biased region" description="Basic residues" evidence="4">
    <location>
        <begin position="164"/>
        <end position="178"/>
    </location>
</feature>
<evidence type="ECO:0000256" key="1">
    <source>
        <dbReference type="ARBA" id="ARBA00004123"/>
    </source>
</evidence>
<evidence type="ECO:0000313" key="8">
    <source>
        <dbReference type="Proteomes" id="UP000027265"/>
    </source>
</evidence>
<evidence type="ECO:0000256" key="2">
    <source>
        <dbReference type="ARBA" id="ARBA00022705"/>
    </source>
</evidence>
<dbReference type="Pfam" id="PF14630">
    <property type="entry name" value="ORC5_C"/>
    <property type="match status" value="1"/>
</dbReference>
<dbReference type="InParanoid" id="A0A067PL53"/>
<accession>A0A067PL53</accession>
<evidence type="ECO:0000256" key="3">
    <source>
        <dbReference type="ARBA" id="ARBA00023242"/>
    </source>
</evidence>
<evidence type="ECO:0000256" key="4">
    <source>
        <dbReference type="SAM" id="MobiDB-lite"/>
    </source>
</evidence>
<dbReference type="OrthoDB" id="365981at2759"/>
<feature type="domain" description="ORC5 lid" evidence="6">
    <location>
        <begin position="277"/>
        <end position="315"/>
    </location>
</feature>
<proteinExistence type="predicted"/>
<keyword evidence="8" id="KW-1185">Reference proteome</keyword>
<dbReference type="GO" id="GO:0006270">
    <property type="term" value="P:DNA replication initiation"/>
    <property type="evidence" value="ECO:0007669"/>
    <property type="project" value="TreeGrafter"/>
</dbReference>
<dbReference type="Proteomes" id="UP000027265">
    <property type="component" value="Unassembled WGS sequence"/>
</dbReference>
<evidence type="ECO:0000259" key="6">
    <source>
        <dbReference type="Pfam" id="PF21639"/>
    </source>
</evidence>
<dbReference type="AlphaFoldDB" id="A0A067PL53"/>
<feature type="domain" description="Origin recognition complex subunit 5 C-terminal" evidence="5">
    <location>
        <begin position="388"/>
        <end position="545"/>
    </location>
</feature>
<dbReference type="STRING" id="933084.A0A067PL53"/>
<feature type="region of interest" description="Disordered" evidence="4">
    <location>
        <begin position="416"/>
        <end position="437"/>
    </location>
</feature>
<dbReference type="EMBL" id="KL197725">
    <property type="protein sequence ID" value="KDQ55524.1"/>
    <property type="molecule type" value="Genomic_DNA"/>
</dbReference>
<evidence type="ECO:0000313" key="7">
    <source>
        <dbReference type="EMBL" id="KDQ55524.1"/>
    </source>
</evidence>
<dbReference type="Pfam" id="PF21639">
    <property type="entry name" value="ORC5_lid"/>
    <property type="match status" value="1"/>
</dbReference>
<dbReference type="InterPro" id="IPR020796">
    <property type="entry name" value="ORC5"/>
</dbReference>
<keyword evidence="2" id="KW-0235">DNA replication</keyword>
<name>A0A067PL53_9AGAM</name>
<feature type="region of interest" description="Disordered" evidence="4">
    <location>
        <begin position="158"/>
        <end position="188"/>
    </location>
</feature>
<dbReference type="PANTHER" id="PTHR12705">
    <property type="entry name" value="ORIGIN RECOGNITION COMPLEX SUBUNIT 5"/>
    <property type="match status" value="1"/>
</dbReference>
<dbReference type="InterPro" id="IPR047088">
    <property type="entry name" value="ORC5_C"/>
</dbReference>
<dbReference type="GO" id="GO:0003688">
    <property type="term" value="F:DNA replication origin binding"/>
    <property type="evidence" value="ECO:0007669"/>
    <property type="project" value="TreeGrafter"/>
</dbReference>
<keyword evidence="3" id="KW-0539">Nucleus</keyword>
<evidence type="ECO:0000259" key="5">
    <source>
        <dbReference type="Pfam" id="PF14630"/>
    </source>
</evidence>
<feature type="compositionally biased region" description="Basic and acidic residues" evidence="4">
    <location>
        <begin position="179"/>
        <end position="188"/>
    </location>
</feature>
<dbReference type="InterPro" id="IPR048866">
    <property type="entry name" value="ORC5_lid"/>
</dbReference>
<comment type="subcellular location">
    <subcellularLocation>
        <location evidence="1">Nucleus</location>
    </subcellularLocation>
</comment>
<reference evidence="8" key="1">
    <citation type="journal article" date="2014" name="Proc. Natl. Acad. Sci. U.S.A.">
        <title>Extensive sampling of basidiomycete genomes demonstrates inadequacy of the white-rot/brown-rot paradigm for wood decay fungi.</title>
        <authorList>
            <person name="Riley R."/>
            <person name="Salamov A.A."/>
            <person name="Brown D.W."/>
            <person name="Nagy L.G."/>
            <person name="Floudas D."/>
            <person name="Held B.W."/>
            <person name="Levasseur A."/>
            <person name="Lombard V."/>
            <person name="Morin E."/>
            <person name="Otillar R."/>
            <person name="Lindquist E.A."/>
            <person name="Sun H."/>
            <person name="LaButti K.M."/>
            <person name="Schmutz J."/>
            <person name="Jabbour D."/>
            <person name="Luo H."/>
            <person name="Baker S.E."/>
            <person name="Pisabarro A.G."/>
            <person name="Walton J.D."/>
            <person name="Blanchette R.A."/>
            <person name="Henrissat B."/>
            <person name="Martin F."/>
            <person name="Cullen D."/>
            <person name="Hibbett D.S."/>
            <person name="Grigoriev I.V."/>
        </authorList>
    </citation>
    <scope>NUCLEOTIDE SEQUENCE [LARGE SCALE GENOMIC DNA]</scope>
    <source>
        <strain evidence="8">MUCL 33604</strain>
    </source>
</reference>
<sequence length="550" mass="61253">MDLDEQNQHNTIADLSSSYPAHSTLISHLQTFLTTYPPPFIYITDTFTPRTTSTVLKSLLSSLHSQSLQPHGPTTPLPRIAHAWVNAVATFNSRIFFDTVLNDLVGWEPKWEDGCENWAPEGSGGGAGGMRYNENLDTFLHGLRAVYSHLEVQEKVEEPSAFKAKGRGRGRGRGTGKGKGKEKVEETKGGKRDVRMVVVVEKAERLREALPDLVVPLTRLAELSRTPITVILLSSVRWEDIKPPLGASSEPYYFDVPPPNRDSTIRVLTAHNPNPLYSHFISTLYSVCSPFTTDPDELQYIAASRWPAFVQAILSEFVDDDGGQPLNIDDIQVPEETRIRWLRQFTPTFTSALDVLYPRIKSATDLARPSPDDHSVDEGEDKKSISQLPRMQKFILVAAFLASTNPAKSDMRMFARGKDERKRRRRKSVNATPKKGGGAVKIPQRLLGPIPFPLDRLVAILGCLLLENDPPPPERAADFEHESEYTEVEVNRVAVMSSITSLTASHLLQRTSPPDRLDGPPMYRCGVGYEIALELSRDVGIILGDLLWEA</sequence>
<gene>
    <name evidence="7" type="ORF">JAAARDRAFT_37539</name>
</gene>
<organism evidence="7 8">
    <name type="scientific">Jaapia argillacea MUCL 33604</name>
    <dbReference type="NCBI Taxonomy" id="933084"/>
    <lineage>
        <taxon>Eukaryota</taxon>
        <taxon>Fungi</taxon>
        <taxon>Dikarya</taxon>
        <taxon>Basidiomycota</taxon>
        <taxon>Agaricomycotina</taxon>
        <taxon>Agaricomycetes</taxon>
        <taxon>Agaricomycetidae</taxon>
        <taxon>Jaapiales</taxon>
        <taxon>Jaapiaceae</taxon>
        <taxon>Jaapia</taxon>
    </lineage>
</organism>